<proteinExistence type="inferred from homology"/>
<keyword evidence="2 5" id="KW-0489">Methyltransferase</keyword>
<dbReference type="GeneID" id="94836612"/>
<dbReference type="OrthoDB" id="411785at2759"/>
<dbReference type="InterPro" id="IPR051419">
    <property type="entry name" value="Lys/N-term_MeTrsfase_sf"/>
</dbReference>
<dbReference type="SUPFAM" id="SSF53335">
    <property type="entry name" value="S-adenosyl-L-methionine-dependent methyltransferases"/>
    <property type="match status" value="1"/>
</dbReference>
<dbReference type="RefSeq" id="XP_068362851.1">
    <property type="nucleotide sequence ID" value="XM_068501908.1"/>
</dbReference>
<dbReference type="Proteomes" id="UP000179807">
    <property type="component" value="Unassembled WGS sequence"/>
</dbReference>
<keyword evidence="3" id="KW-0808">Transferase</keyword>
<sequence length="198" mass="23394">MSKEKDFSTQEYWDEKYAEKETLFEWLRSYDDFRSYVNEHIPKDHKILIPGCGNSSLSPDMYKDGYLNLTNNDFSPVVIEQMLKRCADMQSMKWDVMDIKNMTYPDNTFDTVLDKGTLDAITCGEDYENQMNIACREYIRVLKPGGIAYILSFGQPEDRLCYFDPEFEHPWEFLGHDALPFEKAPGQYYIFYKIKKPQ</sequence>
<organism evidence="5 6">
    <name type="scientific">Tritrichomonas foetus</name>
    <dbReference type="NCBI Taxonomy" id="1144522"/>
    <lineage>
        <taxon>Eukaryota</taxon>
        <taxon>Metamonada</taxon>
        <taxon>Parabasalia</taxon>
        <taxon>Tritrichomonadida</taxon>
        <taxon>Tritrichomonadidae</taxon>
        <taxon>Tritrichomonas</taxon>
    </lineage>
</organism>
<comment type="caution">
    <text evidence="5">The sequence shown here is derived from an EMBL/GenBank/DDBJ whole genome shotgun (WGS) entry which is preliminary data.</text>
</comment>
<dbReference type="PANTHER" id="PTHR12176">
    <property type="entry name" value="SAM-DEPENDENT METHYLTRANSFERASE SUPERFAMILY PROTEIN"/>
    <property type="match status" value="1"/>
</dbReference>
<evidence type="ECO:0000259" key="4">
    <source>
        <dbReference type="Pfam" id="PF08241"/>
    </source>
</evidence>
<feature type="domain" description="Methyltransferase type 11" evidence="4">
    <location>
        <begin position="50"/>
        <end position="150"/>
    </location>
</feature>
<dbReference type="GO" id="GO:0008757">
    <property type="term" value="F:S-adenosylmethionine-dependent methyltransferase activity"/>
    <property type="evidence" value="ECO:0007669"/>
    <property type="project" value="InterPro"/>
</dbReference>
<keyword evidence="6" id="KW-1185">Reference proteome</keyword>
<dbReference type="GO" id="GO:0032259">
    <property type="term" value="P:methylation"/>
    <property type="evidence" value="ECO:0007669"/>
    <property type="project" value="UniProtKB-KW"/>
</dbReference>
<dbReference type="CDD" id="cd02440">
    <property type="entry name" value="AdoMet_MTases"/>
    <property type="match status" value="1"/>
</dbReference>
<dbReference type="Pfam" id="PF08241">
    <property type="entry name" value="Methyltransf_11"/>
    <property type="match status" value="1"/>
</dbReference>
<gene>
    <name evidence="5" type="ORF">TRFO_21345</name>
</gene>
<dbReference type="PANTHER" id="PTHR12176:SF79">
    <property type="entry name" value="METHYLTRANSFERASE TYPE 11 DOMAIN-CONTAINING PROTEIN"/>
    <property type="match status" value="1"/>
</dbReference>
<accession>A0A1J4KEW2</accession>
<evidence type="ECO:0000256" key="1">
    <source>
        <dbReference type="ARBA" id="ARBA00008361"/>
    </source>
</evidence>
<dbReference type="AlphaFoldDB" id="A0A1J4KEW2"/>
<evidence type="ECO:0000256" key="2">
    <source>
        <dbReference type="ARBA" id="ARBA00022603"/>
    </source>
</evidence>
<dbReference type="InterPro" id="IPR029063">
    <property type="entry name" value="SAM-dependent_MTases_sf"/>
</dbReference>
<dbReference type="FunFam" id="3.40.50.150:FF:000217">
    <property type="entry name" value="Methyltransferase protein 13"/>
    <property type="match status" value="1"/>
</dbReference>
<dbReference type="InterPro" id="IPR013216">
    <property type="entry name" value="Methyltransf_11"/>
</dbReference>
<evidence type="ECO:0000256" key="3">
    <source>
        <dbReference type="ARBA" id="ARBA00022679"/>
    </source>
</evidence>
<dbReference type="VEuPathDB" id="TrichDB:TRFO_21345"/>
<reference evidence="5" key="1">
    <citation type="submission" date="2016-10" db="EMBL/GenBank/DDBJ databases">
        <authorList>
            <person name="Benchimol M."/>
            <person name="Almeida L.G."/>
            <person name="Vasconcelos A.T."/>
            <person name="Perreira-Neves A."/>
            <person name="Rosa I.A."/>
            <person name="Tasca T."/>
            <person name="Bogo M.R."/>
            <person name="de Souza W."/>
        </authorList>
    </citation>
    <scope>NUCLEOTIDE SEQUENCE [LARGE SCALE GENOMIC DNA]</scope>
    <source>
        <strain evidence="5">K</strain>
    </source>
</reference>
<evidence type="ECO:0000313" key="5">
    <source>
        <dbReference type="EMBL" id="OHT09715.1"/>
    </source>
</evidence>
<dbReference type="Gene3D" id="3.40.50.150">
    <property type="entry name" value="Vaccinia Virus protein VP39"/>
    <property type="match status" value="1"/>
</dbReference>
<comment type="similarity">
    <text evidence="1">Belongs to the methyltransferase superfamily.</text>
</comment>
<name>A0A1J4KEW2_9EUKA</name>
<dbReference type="EMBL" id="MLAK01000632">
    <property type="protein sequence ID" value="OHT09715.1"/>
    <property type="molecule type" value="Genomic_DNA"/>
</dbReference>
<evidence type="ECO:0000313" key="6">
    <source>
        <dbReference type="Proteomes" id="UP000179807"/>
    </source>
</evidence>
<protein>
    <submittedName>
        <fullName evidence="5">Methyltransferase</fullName>
    </submittedName>
</protein>